<dbReference type="PANTHER" id="PTHR33064">
    <property type="entry name" value="POL PROTEIN"/>
    <property type="match status" value="1"/>
</dbReference>
<protein>
    <submittedName>
        <fullName evidence="3">Retrovirus-related Pol polyprotein from transposon 17.6</fullName>
    </submittedName>
</protein>
<dbReference type="AlphaFoldDB" id="A0A5B6VBN5"/>
<feature type="domain" description="Reverse transcriptase/retrotransposon-derived protein RNase H-like" evidence="2">
    <location>
        <begin position="113"/>
        <end position="186"/>
    </location>
</feature>
<dbReference type="CDD" id="cd01647">
    <property type="entry name" value="RT_LTR"/>
    <property type="match status" value="1"/>
</dbReference>
<evidence type="ECO:0000313" key="4">
    <source>
        <dbReference type="Proteomes" id="UP000325315"/>
    </source>
</evidence>
<accession>A0A5B6VBN5</accession>
<sequence length="240" mass="27707">MYAFKRMRFGLCNVPETMRYMTAIFNDMLEEGLDVSMDDIFVYGDSFQECLDNLEKVFKRCKESNLVLNWEKCHFIVKEGLVLGHQISGKDFTHISKPLNQLFQKEKPFVFDQSRVRAFEVIKEKLVSAALMITQNQSKYFIIMRDASDYANNLFGAIHCPSKILNSTQCNYTTTEKEMLVVVFSCICEEIKDIKETFAGEQLFRVGINQSRPGKHLTLWYADYVNYIANGVFLAQASGQ</sequence>
<keyword evidence="4" id="KW-1185">Reference proteome</keyword>
<organism evidence="3 4">
    <name type="scientific">Gossypium australe</name>
    <dbReference type="NCBI Taxonomy" id="47621"/>
    <lineage>
        <taxon>Eukaryota</taxon>
        <taxon>Viridiplantae</taxon>
        <taxon>Streptophyta</taxon>
        <taxon>Embryophyta</taxon>
        <taxon>Tracheophyta</taxon>
        <taxon>Spermatophyta</taxon>
        <taxon>Magnoliopsida</taxon>
        <taxon>eudicotyledons</taxon>
        <taxon>Gunneridae</taxon>
        <taxon>Pentapetalae</taxon>
        <taxon>rosids</taxon>
        <taxon>malvids</taxon>
        <taxon>Malvales</taxon>
        <taxon>Malvaceae</taxon>
        <taxon>Malvoideae</taxon>
        <taxon>Gossypium</taxon>
    </lineage>
</organism>
<dbReference type="Gene3D" id="3.30.70.270">
    <property type="match status" value="1"/>
</dbReference>
<dbReference type="InterPro" id="IPR041577">
    <property type="entry name" value="RT_RNaseH_2"/>
</dbReference>
<evidence type="ECO:0000259" key="2">
    <source>
        <dbReference type="Pfam" id="PF17919"/>
    </source>
</evidence>
<evidence type="ECO:0000313" key="3">
    <source>
        <dbReference type="EMBL" id="KAA3466559.1"/>
    </source>
</evidence>
<reference evidence="4" key="1">
    <citation type="journal article" date="2019" name="Plant Biotechnol. J.">
        <title>Genome sequencing of the Australian wild diploid species Gossypium australe highlights disease resistance and delayed gland morphogenesis.</title>
        <authorList>
            <person name="Cai Y."/>
            <person name="Cai X."/>
            <person name="Wang Q."/>
            <person name="Wang P."/>
            <person name="Zhang Y."/>
            <person name="Cai C."/>
            <person name="Xu Y."/>
            <person name="Wang K."/>
            <person name="Zhou Z."/>
            <person name="Wang C."/>
            <person name="Geng S."/>
            <person name="Li B."/>
            <person name="Dong Q."/>
            <person name="Hou Y."/>
            <person name="Wang H."/>
            <person name="Ai P."/>
            <person name="Liu Z."/>
            <person name="Yi F."/>
            <person name="Sun M."/>
            <person name="An G."/>
            <person name="Cheng J."/>
            <person name="Zhang Y."/>
            <person name="Shi Q."/>
            <person name="Xie Y."/>
            <person name="Shi X."/>
            <person name="Chang Y."/>
            <person name="Huang F."/>
            <person name="Chen Y."/>
            <person name="Hong S."/>
            <person name="Mi L."/>
            <person name="Sun Q."/>
            <person name="Zhang L."/>
            <person name="Zhou B."/>
            <person name="Peng R."/>
            <person name="Zhang X."/>
            <person name="Liu F."/>
        </authorList>
    </citation>
    <scope>NUCLEOTIDE SEQUENCE [LARGE SCALE GENOMIC DNA]</scope>
    <source>
        <strain evidence="4">cv. PA1801</strain>
    </source>
</reference>
<dbReference type="EMBL" id="SMMG02000007">
    <property type="protein sequence ID" value="KAA3466559.1"/>
    <property type="molecule type" value="Genomic_DNA"/>
</dbReference>
<feature type="domain" description="Reverse transcriptase" evidence="1">
    <location>
        <begin position="2"/>
        <end position="87"/>
    </location>
</feature>
<dbReference type="InterPro" id="IPR051320">
    <property type="entry name" value="Viral_Replic_Matur_Polypro"/>
</dbReference>
<comment type="caution">
    <text evidence="3">The sequence shown here is derived from an EMBL/GenBank/DDBJ whole genome shotgun (WGS) entry which is preliminary data.</text>
</comment>
<name>A0A5B6VBN5_9ROSI</name>
<evidence type="ECO:0000259" key="1">
    <source>
        <dbReference type="Pfam" id="PF00078"/>
    </source>
</evidence>
<dbReference type="Pfam" id="PF17919">
    <property type="entry name" value="RT_RNaseH_2"/>
    <property type="match status" value="1"/>
</dbReference>
<dbReference type="SUPFAM" id="SSF56672">
    <property type="entry name" value="DNA/RNA polymerases"/>
    <property type="match status" value="1"/>
</dbReference>
<dbReference type="Proteomes" id="UP000325315">
    <property type="component" value="Unassembled WGS sequence"/>
</dbReference>
<dbReference type="InterPro" id="IPR000477">
    <property type="entry name" value="RT_dom"/>
</dbReference>
<dbReference type="InterPro" id="IPR043502">
    <property type="entry name" value="DNA/RNA_pol_sf"/>
</dbReference>
<dbReference type="Pfam" id="PF00078">
    <property type="entry name" value="RVT_1"/>
    <property type="match status" value="1"/>
</dbReference>
<dbReference type="OrthoDB" id="1001379at2759"/>
<dbReference type="InterPro" id="IPR043128">
    <property type="entry name" value="Rev_trsase/Diguanyl_cyclase"/>
</dbReference>
<gene>
    <name evidence="3" type="ORF">EPI10_001643</name>
</gene>
<dbReference type="PANTHER" id="PTHR33064:SF37">
    <property type="entry name" value="RIBONUCLEASE H"/>
    <property type="match status" value="1"/>
</dbReference>
<proteinExistence type="predicted"/>